<evidence type="ECO:0000256" key="6">
    <source>
        <dbReference type="ARBA" id="ARBA00023316"/>
    </source>
</evidence>
<keyword evidence="4 7" id="KW-0472">Membrane</keyword>
<dbReference type="Proteomes" id="UP000177140">
    <property type="component" value="Unassembled WGS sequence"/>
</dbReference>
<dbReference type="EMBL" id="MHTM01000037">
    <property type="protein sequence ID" value="OHA61373.1"/>
    <property type="molecule type" value="Genomic_DNA"/>
</dbReference>
<comment type="caution">
    <text evidence="8">The sequence shown here is derived from an EMBL/GenBank/DDBJ whole genome shotgun (WGS) entry which is preliminary data.</text>
</comment>
<proteinExistence type="predicted"/>
<dbReference type="GO" id="GO:0016829">
    <property type="term" value="F:lyase activity"/>
    <property type="evidence" value="ECO:0007669"/>
    <property type="project" value="UniProtKB-KW"/>
</dbReference>
<dbReference type="GO" id="GO:0071555">
    <property type="term" value="P:cell wall organization"/>
    <property type="evidence" value="ECO:0007669"/>
    <property type="project" value="UniProtKB-KW"/>
</dbReference>
<evidence type="ECO:0000256" key="7">
    <source>
        <dbReference type="SAM" id="Phobius"/>
    </source>
</evidence>
<accession>A0A1G2QLR7</accession>
<dbReference type="AlphaFoldDB" id="A0A1G2QLR7"/>
<evidence type="ECO:0000256" key="5">
    <source>
        <dbReference type="ARBA" id="ARBA00023239"/>
    </source>
</evidence>
<dbReference type="InterPro" id="IPR003770">
    <property type="entry name" value="MLTG-like"/>
</dbReference>
<reference evidence="8 9" key="1">
    <citation type="journal article" date="2016" name="Nat. Commun.">
        <title>Thousands of microbial genomes shed light on interconnected biogeochemical processes in an aquifer system.</title>
        <authorList>
            <person name="Anantharaman K."/>
            <person name="Brown C.T."/>
            <person name="Hug L.A."/>
            <person name="Sharon I."/>
            <person name="Castelle C.J."/>
            <person name="Probst A.J."/>
            <person name="Thomas B.C."/>
            <person name="Singh A."/>
            <person name="Wilkins M.J."/>
            <person name="Karaoz U."/>
            <person name="Brodie E.L."/>
            <person name="Williams K.H."/>
            <person name="Hubbard S.S."/>
            <person name="Banfield J.F."/>
        </authorList>
    </citation>
    <scope>NUCLEOTIDE SEQUENCE [LARGE SCALE GENOMIC DNA]</scope>
</reference>
<keyword evidence="6" id="KW-0961">Cell wall biogenesis/degradation</keyword>
<evidence type="ECO:0000256" key="1">
    <source>
        <dbReference type="ARBA" id="ARBA00022475"/>
    </source>
</evidence>
<dbReference type="Gene3D" id="3.30.1490.480">
    <property type="entry name" value="Endolytic murein transglycosylase"/>
    <property type="match status" value="1"/>
</dbReference>
<evidence type="ECO:0000313" key="9">
    <source>
        <dbReference type="Proteomes" id="UP000177140"/>
    </source>
</evidence>
<organism evidence="8 9">
    <name type="scientific">Candidatus Vogelbacteria bacterium RIFOXYD2_FULL_44_9</name>
    <dbReference type="NCBI Taxonomy" id="1802441"/>
    <lineage>
        <taxon>Bacteria</taxon>
        <taxon>Candidatus Vogeliibacteriota</taxon>
    </lineage>
</organism>
<sequence length="262" mass="29816">MKKNIDTIQIDPNHDQLEIKDRAGRQHLYVWLASATIILLTVFVLVTSPQTLPPKGVQLEIKKGSSLPIVTDQLYSNKIIRSKAIFTTLMRLSGSDKHIKTGIYLFAYPRNMVRIVWQLRRGDYGVEMVKVTFPEGATNNEFALILKKALANFNDKEFVIKAKDLEGQLFPETYYISPLASTDQIIEQIHSVYLEKIQPLQTVIAESGKSENEILTMASLLEEEAKNYEAKKLISGILWRRIVSGMKLQVDAVFPYIMNKNT</sequence>
<keyword evidence="1" id="KW-1003">Cell membrane</keyword>
<protein>
    <submittedName>
        <fullName evidence="8">Uncharacterized protein</fullName>
    </submittedName>
</protein>
<name>A0A1G2QLR7_9BACT</name>
<keyword evidence="5" id="KW-0456">Lyase</keyword>
<keyword evidence="3 7" id="KW-1133">Transmembrane helix</keyword>
<dbReference type="PANTHER" id="PTHR30518:SF2">
    <property type="entry name" value="ENDOLYTIC MUREIN TRANSGLYCOSYLASE"/>
    <property type="match status" value="1"/>
</dbReference>
<evidence type="ECO:0000256" key="3">
    <source>
        <dbReference type="ARBA" id="ARBA00022989"/>
    </source>
</evidence>
<evidence type="ECO:0000256" key="4">
    <source>
        <dbReference type="ARBA" id="ARBA00023136"/>
    </source>
</evidence>
<dbReference type="Pfam" id="PF02618">
    <property type="entry name" value="YceG"/>
    <property type="match status" value="1"/>
</dbReference>
<gene>
    <name evidence="8" type="ORF">A2556_01415</name>
</gene>
<feature type="non-terminal residue" evidence="8">
    <location>
        <position position="262"/>
    </location>
</feature>
<evidence type="ECO:0000313" key="8">
    <source>
        <dbReference type="EMBL" id="OHA61373.1"/>
    </source>
</evidence>
<dbReference type="PANTHER" id="PTHR30518">
    <property type="entry name" value="ENDOLYTIC MUREIN TRANSGLYCOSYLASE"/>
    <property type="match status" value="1"/>
</dbReference>
<keyword evidence="2 7" id="KW-0812">Transmembrane</keyword>
<evidence type="ECO:0000256" key="2">
    <source>
        <dbReference type="ARBA" id="ARBA00022692"/>
    </source>
</evidence>
<feature type="transmembrane region" description="Helical" evidence="7">
    <location>
        <begin position="28"/>
        <end position="46"/>
    </location>
</feature>